<sequence length="266" mass="30675">MFNKDKTTLNIGHRGAQALFPENTIISFDGSLELGADILEMDIRMTKDQVLVCHHDESIDRMSNGTGPIADFTYRELLAYNFAYGFQSPSGHYPYGNRNVNIPQLKDVLRNDYVSPLIFDLKDSGKRGYAVADQIFDLIKKHHLWDRVLIASFHDSVINYFRKISQNSVKTAMGNYEVAVFVVLAFLRLDSLFKNKATAILLPRQFYFLRLDCSAIIKAAHRHKLAIYYWTINDKQEMRRLINLGVDGIITDRPDRLKELLKRQVK</sequence>
<dbReference type="Gene3D" id="3.20.20.190">
    <property type="entry name" value="Phosphatidylinositol (PI) phosphodiesterase"/>
    <property type="match status" value="1"/>
</dbReference>
<evidence type="ECO:0000313" key="3">
    <source>
        <dbReference type="Proteomes" id="UP000001572"/>
    </source>
</evidence>
<dbReference type="RefSeq" id="WP_012063941.1">
    <property type="nucleotide sequence ID" value="NC_009633.1"/>
</dbReference>
<proteinExistence type="predicted"/>
<evidence type="ECO:0000259" key="1">
    <source>
        <dbReference type="PROSITE" id="PS51704"/>
    </source>
</evidence>
<dbReference type="InterPro" id="IPR017946">
    <property type="entry name" value="PLC-like_Pdiesterase_TIM-brl"/>
</dbReference>
<dbReference type="CDD" id="cd08561">
    <property type="entry name" value="GDPD_cytoplasmic_ScUgpQ2_like"/>
    <property type="match status" value="1"/>
</dbReference>
<evidence type="ECO:0000313" key="2">
    <source>
        <dbReference type="EMBL" id="ABR48970.1"/>
    </source>
</evidence>
<dbReference type="PROSITE" id="PS51704">
    <property type="entry name" value="GP_PDE"/>
    <property type="match status" value="1"/>
</dbReference>
<dbReference type="GO" id="GO:0008081">
    <property type="term" value="F:phosphoric diester hydrolase activity"/>
    <property type="evidence" value="ECO:0007669"/>
    <property type="project" value="InterPro"/>
</dbReference>
<dbReference type="EMBL" id="CP000724">
    <property type="protein sequence ID" value="ABR48970.1"/>
    <property type="molecule type" value="Genomic_DNA"/>
</dbReference>
<dbReference type="PANTHER" id="PTHR46211:SF14">
    <property type="entry name" value="GLYCEROPHOSPHODIESTER PHOSPHODIESTERASE"/>
    <property type="match status" value="1"/>
</dbReference>
<dbReference type="Proteomes" id="UP000001572">
    <property type="component" value="Chromosome"/>
</dbReference>
<dbReference type="PANTHER" id="PTHR46211">
    <property type="entry name" value="GLYCEROPHOSPHORYL DIESTER PHOSPHODIESTERASE"/>
    <property type="match status" value="1"/>
</dbReference>
<organism evidence="2 3">
    <name type="scientific">Alkaliphilus metalliredigens (strain QYMF)</name>
    <dbReference type="NCBI Taxonomy" id="293826"/>
    <lineage>
        <taxon>Bacteria</taxon>
        <taxon>Bacillati</taxon>
        <taxon>Bacillota</taxon>
        <taxon>Clostridia</taxon>
        <taxon>Peptostreptococcales</taxon>
        <taxon>Natronincolaceae</taxon>
        <taxon>Alkaliphilus</taxon>
    </lineage>
</organism>
<reference evidence="3" key="1">
    <citation type="journal article" date="2016" name="Genome Announc.">
        <title>Complete genome sequence of Alkaliphilus metalliredigens strain QYMF, an alkaliphilic and metal-reducing bacterium isolated from borax-contaminated leachate ponds.</title>
        <authorList>
            <person name="Hwang C."/>
            <person name="Copeland A."/>
            <person name="Lucas S."/>
            <person name="Lapidus A."/>
            <person name="Barry K."/>
            <person name="Detter J.C."/>
            <person name="Glavina Del Rio T."/>
            <person name="Hammon N."/>
            <person name="Israni S."/>
            <person name="Dalin E."/>
            <person name="Tice H."/>
            <person name="Pitluck S."/>
            <person name="Chertkov O."/>
            <person name="Brettin T."/>
            <person name="Bruce D."/>
            <person name="Han C."/>
            <person name="Schmutz J."/>
            <person name="Larimer F."/>
            <person name="Land M.L."/>
            <person name="Hauser L."/>
            <person name="Kyrpides N."/>
            <person name="Mikhailova N."/>
            <person name="Ye Q."/>
            <person name="Zhou J."/>
            <person name="Richardson P."/>
            <person name="Fields M.W."/>
        </authorList>
    </citation>
    <scope>NUCLEOTIDE SEQUENCE [LARGE SCALE GENOMIC DNA]</scope>
    <source>
        <strain evidence="3">QYMF</strain>
    </source>
</reference>
<dbReference type="AlphaFoldDB" id="A6TS02"/>
<dbReference type="GO" id="GO:0006629">
    <property type="term" value="P:lipid metabolic process"/>
    <property type="evidence" value="ECO:0007669"/>
    <property type="project" value="InterPro"/>
</dbReference>
<dbReference type="Pfam" id="PF03009">
    <property type="entry name" value="GDPD"/>
    <property type="match status" value="1"/>
</dbReference>
<dbReference type="HOGENOM" id="CLU_030006_8_0_9"/>
<dbReference type="eggNOG" id="COG0584">
    <property type="taxonomic scope" value="Bacteria"/>
</dbReference>
<protein>
    <submittedName>
        <fullName evidence="2">Glycerophosphoryl diester phosphodiesterase</fullName>
    </submittedName>
</protein>
<gene>
    <name evidence="2" type="ordered locus">Amet_2820</name>
</gene>
<name>A6TS02_ALKMQ</name>
<dbReference type="KEGG" id="amt:Amet_2820"/>
<keyword evidence="3" id="KW-1185">Reference proteome</keyword>
<dbReference type="STRING" id="293826.Amet_2820"/>
<dbReference type="InterPro" id="IPR030395">
    <property type="entry name" value="GP_PDE_dom"/>
</dbReference>
<feature type="domain" description="GP-PDE" evidence="1">
    <location>
        <begin position="8"/>
        <end position="261"/>
    </location>
</feature>
<dbReference type="SUPFAM" id="SSF51695">
    <property type="entry name" value="PLC-like phosphodiesterases"/>
    <property type="match status" value="1"/>
</dbReference>
<accession>A6TS02</accession>